<dbReference type="RefSeq" id="WP_200281261.1">
    <property type="nucleotide sequence ID" value="NZ_JAENII010000012.1"/>
</dbReference>
<sequence length="151" mass="16622">MKIRQRLMTGALALMTSLAALAADDHDPAKKEAGPNGGRLVTAVEPHLELLVTEDRKVKITFLDEKKQAVDPGETTVKLTCGERANPVRMTFEKDGKSLVSKEVLPEGKNFPAVLQVKSNGKPVFERFQLNLADCPGCEYLEYACTCDHEH</sequence>
<evidence type="ECO:0000313" key="3">
    <source>
        <dbReference type="Proteomes" id="UP000658278"/>
    </source>
</evidence>
<reference evidence="2" key="1">
    <citation type="submission" date="2021-01" db="EMBL/GenBank/DDBJ databases">
        <title>Modified the classification status of verrucomicrobia.</title>
        <authorList>
            <person name="Feng X."/>
        </authorList>
    </citation>
    <scope>NUCLEOTIDE SEQUENCE</scope>
    <source>
        <strain evidence="2">KCTC 22201</strain>
    </source>
</reference>
<evidence type="ECO:0000313" key="2">
    <source>
        <dbReference type="EMBL" id="MBK1828236.1"/>
    </source>
</evidence>
<evidence type="ECO:0000256" key="1">
    <source>
        <dbReference type="SAM" id="SignalP"/>
    </source>
</evidence>
<keyword evidence="3" id="KW-1185">Reference proteome</keyword>
<accession>A0A934RFK2</accession>
<proteinExistence type="predicted"/>
<keyword evidence="1" id="KW-0732">Signal</keyword>
<dbReference type="AlphaFoldDB" id="A0A934RFK2"/>
<comment type="caution">
    <text evidence="2">The sequence shown here is derived from an EMBL/GenBank/DDBJ whole genome shotgun (WGS) entry which is preliminary data.</text>
</comment>
<protein>
    <submittedName>
        <fullName evidence="2">Uncharacterized protein</fullName>
    </submittedName>
</protein>
<name>A0A934RFK2_9BACT</name>
<gene>
    <name evidence="2" type="ORF">JIN81_14475</name>
</gene>
<feature type="signal peptide" evidence="1">
    <location>
        <begin position="1"/>
        <end position="22"/>
    </location>
</feature>
<feature type="chain" id="PRO_5037390941" evidence="1">
    <location>
        <begin position="23"/>
        <end position="151"/>
    </location>
</feature>
<dbReference type="Proteomes" id="UP000658278">
    <property type="component" value="Unassembled WGS sequence"/>
</dbReference>
<organism evidence="2 3">
    <name type="scientific">Haloferula rosea</name>
    <dbReference type="NCBI Taxonomy" id="490093"/>
    <lineage>
        <taxon>Bacteria</taxon>
        <taxon>Pseudomonadati</taxon>
        <taxon>Verrucomicrobiota</taxon>
        <taxon>Verrucomicrobiia</taxon>
        <taxon>Verrucomicrobiales</taxon>
        <taxon>Verrucomicrobiaceae</taxon>
        <taxon>Haloferula</taxon>
    </lineage>
</organism>
<dbReference type="EMBL" id="JAENII010000012">
    <property type="protein sequence ID" value="MBK1828236.1"/>
    <property type="molecule type" value="Genomic_DNA"/>
</dbReference>